<dbReference type="EMBL" id="JAEQMY010000017">
    <property type="protein sequence ID" value="MBL0405072.1"/>
    <property type="molecule type" value="Genomic_DNA"/>
</dbReference>
<evidence type="ECO:0000259" key="2">
    <source>
        <dbReference type="PROSITE" id="PS51462"/>
    </source>
</evidence>
<gene>
    <name evidence="3" type="ORF">JKG68_13935</name>
</gene>
<dbReference type="AlphaFoldDB" id="A0A936ZDE0"/>
<dbReference type="CDD" id="cd03424">
    <property type="entry name" value="NUDIX_ADPRase_Nudt5_UGPPase_Nudt14"/>
    <property type="match status" value="1"/>
</dbReference>
<keyword evidence="1 3" id="KW-0378">Hydrolase</keyword>
<dbReference type="Pfam" id="PF00293">
    <property type="entry name" value="NUDIX"/>
    <property type="match status" value="1"/>
</dbReference>
<evidence type="ECO:0000313" key="3">
    <source>
        <dbReference type="EMBL" id="MBL0405072.1"/>
    </source>
</evidence>
<name>A0A936ZDE0_9HYPH</name>
<evidence type="ECO:0000256" key="1">
    <source>
        <dbReference type="ARBA" id="ARBA00022801"/>
    </source>
</evidence>
<dbReference type="Proteomes" id="UP000605848">
    <property type="component" value="Unassembled WGS sequence"/>
</dbReference>
<keyword evidence="4" id="KW-1185">Reference proteome</keyword>
<dbReference type="PANTHER" id="PTHR11839:SF1">
    <property type="entry name" value="ADP-SUGAR PYROPHOSPHATASE"/>
    <property type="match status" value="1"/>
</dbReference>
<accession>A0A936ZDE0</accession>
<feature type="domain" description="Nudix hydrolase" evidence="2">
    <location>
        <begin position="44"/>
        <end position="180"/>
    </location>
</feature>
<dbReference type="PANTHER" id="PTHR11839">
    <property type="entry name" value="UDP/ADP-SUGAR PYROPHOSPHATASE"/>
    <property type="match status" value="1"/>
</dbReference>
<dbReference type="InterPro" id="IPR000086">
    <property type="entry name" value="NUDIX_hydrolase_dom"/>
</dbReference>
<dbReference type="RefSeq" id="WP_202060398.1">
    <property type="nucleotide sequence ID" value="NZ_JAEQMY010000017.1"/>
</dbReference>
<comment type="caution">
    <text evidence="3">The sequence shown here is derived from an EMBL/GenBank/DDBJ whole genome shotgun (WGS) entry which is preliminary data.</text>
</comment>
<sequence length="190" mass="20305">MDNKLLPWRVKGSRHIHRDRWISVRADDCVTANGIDVSPFYVLEYPDVVLVLAITTGNQVVLVRQYRHGLGAVTTELPGGIIDASDPDPIAAAARELVEETGYVSDDLRVVGRLSAGAASRTNLFHVVLALNVKPEAAPKPDPTEAIDVELVDCAKAVRMGQAGELIQAHDVAALLLGLSAAGKLNLAMI</sequence>
<dbReference type="Gene3D" id="3.90.79.10">
    <property type="entry name" value="Nucleoside Triphosphate Pyrophosphohydrolase"/>
    <property type="match status" value="1"/>
</dbReference>
<dbReference type="SUPFAM" id="SSF55811">
    <property type="entry name" value="Nudix"/>
    <property type="match status" value="1"/>
</dbReference>
<dbReference type="GO" id="GO:0019693">
    <property type="term" value="P:ribose phosphate metabolic process"/>
    <property type="evidence" value="ECO:0007669"/>
    <property type="project" value="TreeGrafter"/>
</dbReference>
<protein>
    <submittedName>
        <fullName evidence="3">NUDIX hydrolase</fullName>
    </submittedName>
</protein>
<dbReference type="GO" id="GO:0016787">
    <property type="term" value="F:hydrolase activity"/>
    <property type="evidence" value="ECO:0007669"/>
    <property type="project" value="UniProtKB-KW"/>
</dbReference>
<evidence type="ECO:0000313" key="4">
    <source>
        <dbReference type="Proteomes" id="UP000605848"/>
    </source>
</evidence>
<dbReference type="PROSITE" id="PS51462">
    <property type="entry name" value="NUDIX"/>
    <property type="match status" value="1"/>
</dbReference>
<proteinExistence type="predicted"/>
<dbReference type="GO" id="GO:0006753">
    <property type="term" value="P:nucleoside phosphate metabolic process"/>
    <property type="evidence" value="ECO:0007669"/>
    <property type="project" value="TreeGrafter"/>
</dbReference>
<dbReference type="InterPro" id="IPR015797">
    <property type="entry name" value="NUDIX_hydrolase-like_dom_sf"/>
</dbReference>
<organism evidence="3 4">
    <name type="scientific">Microvirga aerilata</name>
    <dbReference type="NCBI Taxonomy" id="670292"/>
    <lineage>
        <taxon>Bacteria</taxon>
        <taxon>Pseudomonadati</taxon>
        <taxon>Pseudomonadota</taxon>
        <taxon>Alphaproteobacteria</taxon>
        <taxon>Hyphomicrobiales</taxon>
        <taxon>Methylobacteriaceae</taxon>
        <taxon>Microvirga</taxon>
    </lineage>
</organism>
<reference evidence="3" key="1">
    <citation type="submission" date="2021-01" db="EMBL/GenBank/DDBJ databases">
        <title>Microvirga sp.</title>
        <authorList>
            <person name="Kim M.K."/>
        </authorList>
    </citation>
    <scope>NUCLEOTIDE SEQUENCE</scope>
    <source>
        <strain evidence="3">5420S-16</strain>
    </source>
</reference>